<name>A0A545UFI9_9GAMM</name>
<organism evidence="5 6">
    <name type="scientific">Aliikangiella coralliicola</name>
    <dbReference type="NCBI Taxonomy" id="2592383"/>
    <lineage>
        <taxon>Bacteria</taxon>
        <taxon>Pseudomonadati</taxon>
        <taxon>Pseudomonadota</taxon>
        <taxon>Gammaproteobacteria</taxon>
        <taxon>Oceanospirillales</taxon>
        <taxon>Pleioneaceae</taxon>
        <taxon>Aliikangiella</taxon>
    </lineage>
</organism>
<dbReference type="InterPro" id="IPR006330">
    <property type="entry name" value="Ado/ade_deaminase"/>
</dbReference>
<dbReference type="InterPro" id="IPR032466">
    <property type="entry name" value="Metal_Hydrolase"/>
</dbReference>
<dbReference type="GO" id="GO:0046872">
    <property type="term" value="F:metal ion binding"/>
    <property type="evidence" value="ECO:0007669"/>
    <property type="project" value="UniProtKB-KW"/>
</dbReference>
<comment type="cofactor">
    <cofactor evidence="1">
        <name>Zn(2+)</name>
        <dbReference type="ChEBI" id="CHEBI:29105"/>
    </cofactor>
</comment>
<dbReference type="GO" id="GO:0000034">
    <property type="term" value="F:adenine deaminase activity"/>
    <property type="evidence" value="ECO:0007669"/>
    <property type="project" value="TreeGrafter"/>
</dbReference>
<dbReference type="Gene3D" id="3.20.20.140">
    <property type="entry name" value="Metal-dependent hydrolases"/>
    <property type="match status" value="1"/>
</dbReference>
<comment type="caution">
    <text evidence="5">The sequence shown here is derived from an EMBL/GenBank/DDBJ whole genome shotgun (WGS) entry which is preliminary data.</text>
</comment>
<dbReference type="EC" id="3.5.4.4" evidence="5"/>
<keyword evidence="6" id="KW-1185">Reference proteome</keyword>
<evidence type="ECO:0000313" key="5">
    <source>
        <dbReference type="EMBL" id="TQV88240.1"/>
    </source>
</evidence>
<evidence type="ECO:0000259" key="4">
    <source>
        <dbReference type="Pfam" id="PF00962"/>
    </source>
</evidence>
<gene>
    <name evidence="5" type="primary">add</name>
    <name evidence="5" type="ORF">FLL46_06855</name>
</gene>
<protein>
    <submittedName>
        <fullName evidence="5">Adenosine deaminase</fullName>
        <ecNumber evidence="5">3.5.4.4</ecNumber>
    </submittedName>
</protein>
<evidence type="ECO:0000256" key="3">
    <source>
        <dbReference type="ARBA" id="ARBA00022801"/>
    </source>
</evidence>
<keyword evidence="2" id="KW-0479">Metal-binding</keyword>
<dbReference type="EMBL" id="VIKS01000004">
    <property type="protein sequence ID" value="TQV88240.1"/>
    <property type="molecule type" value="Genomic_DNA"/>
</dbReference>
<evidence type="ECO:0000256" key="1">
    <source>
        <dbReference type="ARBA" id="ARBA00001947"/>
    </source>
</evidence>
<feature type="domain" description="Adenosine deaminase" evidence="4">
    <location>
        <begin position="47"/>
        <end position="371"/>
    </location>
</feature>
<dbReference type="SUPFAM" id="SSF51556">
    <property type="entry name" value="Metallo-dependent hydrolases"/>
    <property type="match status" value="1"/>
</dbReference>
<dbReference type="AlphaFoldDB" id="A0A545UFI9"/>
<dbReference type="InterPro" id="IPR001365">
    <property type="entry name" value="A_deaminase_dom"/>
</dbReference>
<dbReference type="PANTHER" id="PTHR43114">
    <property type="entry name" value="ADENINE DEAMINASE"/>
    <property type="match status" value="1"/>
</dbReference>
<dbReference type="Pfam" id="PF00962">
    <property type="entry name" value="A_deaminase"/>
    <property type="match status" value="1"/>
</dbReference>
<keyword evidence="3 5" id="KW-0378">Hydrolase</keyword>
<dbReference type="Proteomes" id="UP000315439">
    <property type="component" value="Unassembled WGS sequence"/>
</dbReference>
<dbReference type="GO" id="GO:0043103">
    <property type="term" value="P:hypoxanthine salvage"/>
    <property type="evidence" value="ECO:0007669"/>
    <property type="project" value="TreeGrafter"/>
</dbReference>
<reference evidence="5 6" key="1">
    <citation type="submission" date="2019-07" db="EMBL/GenBank/DDBJ databases">
        <title>Draft genome for Aliikangiella sp. M105.</title>
        <authorList>
            <person name="Wang G."/>
        </authorList>
    </citation>
    <scope>NUCLEOTIDE SEQUENCE [LARGE SCALE GENOMIC DNA]</scope>
    <source>
        <strain evidence="5 6">M105</strain>
    </source>
</reference>
<dbReference type="RefSeq" id="WP_142892749.1">
    <property type="nucleotide sequence ID" value="NZ_ML660162.1"/>
</dbReference>
<proteinExistence type="predicted"/>
<dbReference type="GO" id="GO:0005829">
    <property type="term" value="C:cytosol"/>
    <property type="evidence" value="ECO:0007669"/>
    <property type="project" value="TreeGrafter"/>
</dbReference>
<dbReference type="OrthoDB" id="105475at2"/>
<dbReference type="GO" id="GO:0006146">
    <property type="term" value="P:adenine catabolic process"/>
    <property type="evidence" value="ECO:0007669"/>
    <property type="project" value="TreeGrafter"/>
</dbReference>
<evidence type="ECO:0000313" key="6">
    <source>
        <dbReference type="Proteomes" id="UP000315439"/>
    </source>
</evidence>
<evidence type="ECO:0000256" key="2">
    <source>
        <dbReference type="ARBA" id="ARBA00022723"/>
    </source>
</evidence>
<accession>A0A545UFI9</accession>
<sequence length="379" mass="43086">MTTKFYNRLLAIIIVLFSFQLFSFNSFASNLDGMSREKMQVFIGEMPKAELHIHLEGTMSPETVAKLANRNKFNFFKTADEVRQSLSSRVPGLTGFLSHHNKQITVLQTEKDFLTTVYDFMEKCKENNIVYVEMFFDPQAHTSRGIDFDSMMKGILAGREAGQKAFGVKLNLIISINRERSVDSAVEMMSNAKPYKKYLLGLGIDSGPEEGNPPSKFKDVYAQAKKDGYFLTIHNDVDEKNSTGHIREAMDILKVDRLDHSLNAAEDIDLVAEIRRRDLCLTASPVQRGSDPEPQDIPRIRFLFQHGVCISLHSDDPGEFDSGYLTNLMLNFQQAGKFSKRDMVRLMLHAFKAAWLPDEEKKAYINSLKKWAAANYVNI</sequence>
<dbReference type="PANTHER" id="PTHR43114:SF7">
    <property type="entry name" value="ADENOSINE DEAMINASE DOMAIN-CONTAINING PROTEIN"/>
    <property type="match status" value="1"/>
</dbReference>
<dbReference type="NCBIfam" id="TIGR01430">
    <property type="entry name" value="aden_deam"/>
    <property type="match status" value="1"/>
</dbReference>